<keyword evidence="1" id="KW-0472">Membrane</keyword>
<keyword evidence="1" id="KW-0812">Transmembrane</keyword>
<dbReference type="KEGG" id="fki:FK004_15600"/>
<dbReference type="EMBL" id="CP020919">
    <property type="protein sequence ID" value="AWG26547.1"/>
    <property type="molecule type" value="Genomic_DNA"/>
</dbReference>
<dbReference type="AlphaFoldDB" id="A0A2S1LS08"/>
<feature type="transmembrane region" description="Helical" evidence="1">
    <location>
        <begin position="21"/>
        <end position="39"/>
    </location>
</feature>
<gene>
    <name evidence="2" type="ORF">FK004_15600</name>
</gene>
<dbReference type="Proteomes" id="UP000244677">
    <property type="component" value="Chromosome"/>
</dbReference>
<organism evidence="2 3">
    <name type="scientific">Flavobacterium kingsejongi</name>
    <dbReference type="NCBI Taxonomy" id="1678728"/>
    <lineage>
        <taxon>Bacteria</taxon>
        <taxon>Pseudomonadati</taxon>
        <taxon>Bacteroidota</taxon>
        <taxon>Flavobacteriia</taxon>
        <taxon>Flavobacteriales</taxon>
        <taxon>Flavobacteriaceae</taxon>
        <taxon>Flavobacterium</taxon>
    </lineage>
</organism>
<evidence type="ECO:0008006" key="4">
    <source>
        <dbReference type="Google" id="ProtNLM"/>
    </source>
</evidence>
<evidence type="ECO:0000313" key="2">
    <source>
        <dbReference type="EMBL" id="AWG26547.1"/>
    </source>
</evidence>
<reference evidence="2 3" key="1">
    <citation type="submission" date="2017-04" db="EMBL/GenBank/DDBJ databases">
        <title>Complete genome sequence of Flavobacterium kingsejong AJ004.</title>
        <authorList>
            <person name="Lee P.C."/>
        </authorList>
    </citation>
    <scope>NUCLEOTIDE SEQUENCE [LARGE SCALE GENOMIC DNA]</scope>
    <source>
        <strain evidence="2 3">AJ004</strain>
    </source>
</reference>
<evidence type="ECO:0000256" key="1">
    <source>
        <dbReference type="SAM" id="Phobius"/>
    </source>
</evidence>
<protein>
    <recommendedName>
        <fullName evidence="4">Transmembrane protein</fullName>
    </recommendedName>
</protein>
<evidence type="ECO:0000313" key="3">
    <source>
        <dbReference type="Proteomes" id="UP000244677"/>
    </source>
</evidence>
<keyword evidence="1" id="KW-1133">Transmembrane helix</keyword>
<sequence length="73" mass="9107">MSQFKKKQNYFSALDPSQTTIIIKQYLNFIFIYYIYNIFFQMKDYFKSSVTKIYYRFLIHYSDSILYLKNYNT</sequence>
<name>A0A2S1LS08_9FLAO</name>
<accession>A0A2S1LS08</accession>
<proteinExistence type="predicted"/>
<keyword evidence="3" id="KW-1185">Reference proteome</keyword>